<gene>
    <name evidence="7" type="ORF">DI536_25225</name>
</gene>
<dbReference type="CDD" id="cd06583">
    <property type="entry name" value="PGRP"/>
    <property type="match status" value="1"/>
</dbReference>
<organism evidence="7 8">
    <name type="scientific">Archangium gephyra</name>
    <dbReference type="NCBI Taxonomy" id="48"/>
    <lineage>
        <taxon>Bacteria</taxon>
        <taxon>Pseudomonadati</taxon>
        <taxon>Myxococcota</taxon>
        <taxon>Myxococcia</taxon>
        <taxon>Myxococcales</taxon>
        <taxon>Cystobacterineae</taxon>
        <taxon>Archangiaceae</taxon>
        <taxon>Archangium</taxon>
    </lineage>
</organism>
<dbReference type="GO" id="GO:0071555">
    <property type="term" value="P:cell wall organization"/>
    <property type="evidence" value="ECO:0007669"/>
    <property type="project" value="UniProtKB-KW"/>
</dbReference>
<dbReference type="EMBL" id="QFQP01000026">
    <property type="protein sequence ID" value="PZR08213.1"/>
    <property type="molecule type" value="Genomic_DNA"/>
</dbReference>
<sequence>MNRTSLLILCVVAGCAAPGSRNPELSSAHDALFDEVSAEYDLPPELLPAISYSLTRFQMVDSSEEFEGRVPTFGLMAVTPDMSSDARVRSDPRVNVRAAAAWLRARADVEGIDRRDVDAWKEIVADYAQLEHPEARLEFFRELRVLMSGETRLLGVLRQAASPDYDQGTWRASPNFNSRNGRTPQFVIIHTCEGGYSGCWSWQTNPSAEVSAHYTVKEDGSEVTQLVRETDRAWHVAAQYQCANNNGQRCDLNGVSTNTISVGIEHGGYASQASFPGGQIDASARLACSITRRWNIPRDRNHILSHAQLQPNNRTDPGANWPWNAFIQKVKDACGDAPPSCDRTAGDFTFSCDGVQPAQTCVLMDEPGDPHSWGDNYFCSKRDLGLRWSNAGAIAGMDCVNVHEASEPAASAWADNFLCAPKQSPFIFSYSSAGPIAGRQCVHLNETLDLANSWNDNFICFEARHEFTEAGFTFKADGALPGQRCVNVDEPSDPDTWNDNHFCTSRDDVQMQWSFRGPIDGLECANVTESAEAQAANWADNFLCVTPESRVRFQWSSAGPIAGMSCVRWFDHAETSATWLDNWMCIETLPPLTEPHVDAGVIGPEVDAGVTMPPSEEPPPPVMEFTTLEGVVGGCSVGAPGLLLGAVLFLLRRRRR</sequence>
<evidence type="ECO:0000313" key="7">
    <source>
        <dbReference type="EMBL" id="PZR08213.1"/>
    </source>
</evidence>
<dbReference type="SMART" id="SM00644">
    <property type="entry name" value="Ami_2"/>
    <property type="match status" value="1"/>
</dbReference>
<keyword evidence="4" id="KW-0961">Cell wall biogenesis/degradation</keyword>
<dbReference type="PANTHER" id="PTHR30417">
    <property type="entry name" value="N-ACETYLMURAMOYL-L-ALANINE AMIDASE AMID"/>
    <property type="match status" value="1"/>
</dbReference>
<dbReference type="Pfam" id="PF01510">
    <property type="entry name" value="Amidase_2"/>
    <property type="match status" value="1"/>
</dbReference>
<evidence type="ECO:0000256" key="2">
    <source>
        <dbReference type="ARBA" id="ARBA00011901"/>
    </source>
</evidence>
<reference evidence="7 8" key="1">
    <citation type="submission" date="2017-08" db="EMBL/GenBank/DDBJ databases">
        <title>Infants hospitalized years apart are colonized by the same room-sourced microbial strains.</title>
        <authorList>
            <person name="Brooks B."/>
            <person name="Olm M.R."/>
            <person name="Firek B.A."/>
            <person name="Baker R."/>
            <person name="Thomas B.C."/>
            <person name="Morowitz M.J."/>
            <person name="Banfield J.F."/>
        </authorList>
    </citation>
    <scope>NUCLEOTIDE SEQUENCE [LARGE SCALE GENOMIC DNA]</scope>
    <source>
        <strain evidence="7">S2_003_000_R2_14</strain>
    </source>
</reference>
<comment type="caution">
    <text evidence="7">The sequence shown here is derived from an EMBL/GenBank/DDBJ whole genome shotgun (WGS) entry which is preliminary data.</text>
</comment>
<evidence type="ECO:0000259" key="6">
    <source>
        <dbReference type="SMART" id="SM00644"/>
    </source>
</evidence>
<keyword evidence="5" id="KW-1133">Transmembrane helix</keyword>
<evidence type="ECO:0000256" key="1">
    <source>
        <dbReference type="ARBA" id="ARBA00001561"/>
    </source>
</evidence>
<dbReference type="GO" id="GO:0008745">
    <property type="term" value="F:N-acetylmuramoyl-L-alanine amidase activity"/>
    <property type="evidence" value="ECO:0007669"/>
    <property type="project" value="UniProtKB-EC"/>
</dbReference>
<dbReference type="PROSITE" id="PS51257">
    <property type="entry name" value="PROKAR_LIPOPROTEIN"/>
    <property type="match status" value="1"/>
</dbReference>
<dbReference type="InterPro" id="IPR002502">
    <property type="entry name" value="Amidase_domain"/>
</dbReference>
<protein>
    <recommendedName>
        <fullName evidence="2">N-acetylmuramoyl-L-alanine amidase</fullName>
        <ecNumber evidence="2">3.5.1.28</ecNumber>
    </recommendedName>
</protein>
<dbReference type="GO" id="GO:0009254">
    <property type="term" value="P:peptidoglycan turnover"/>
    <property type="evidence" value="ECO:0007669"/>
    <property type="project" value="TreeGrafter"/>
</dbReference>
<name>A0A2W5T5I9_9BACT</name>
<keyword evidence="3" id="KW-0378">Hydrolase</keyword>
<comment type="catalytic activity">
    <reaction evidence="1">
        <text>Hydrolyzes the link between N-acetylmuramoyl residues and L-amino acid residues in certain cell-wall glycopeptides.</text>
        <dbReference type="EC" id="3.5.1.28"/>
    </reaction>
</comment>
<keyword evidence="5" id="KW-0472">Membrane</keyword>
<dbReference type="GO" id="GO:0009253">
    <property type="term" value="P:peptidoglycan catabolic process"/>
    <property type="evidence" value="ECO:0007669"/>
    <property type="project" value="InterPro"/>
</dbReference>
<keyword evidence="5" id="KW-0812">Transmembrane</keyword>
<evidence type="ECO:0000313" key="8">
    <source>
        <dbReference type="Proteomes" id="UP000249061"/>
    </source>
</evidence>
<dbReference type="InterPro" id="IPR023346">
    <property type="entry name" value="Lysozyme-like_dom_sf"/>
</dbReference>
<dbReference type="SUPFAM" id="SSF53955">
    <property type="entry name" value="Lysozyme-like"/>
    <property type="match status" value="1"/>
</dbReference>
<dbReference type="PANTHER" id="PTHR30417:SF1">
    <property type="entry name" value="N-ACETYLMURAMOYL-L-ALANINE AMIDASE AMID"/>
    <property type="match status" value="1"/>
</dbReference>
<dbReference type="SUPFAM" id="SSF55846">
    <property type="entry name" value="N-acetylmuramoyl-L-alanine amidase-like"/>
    <property type="match status" value="1"/>
</dbReference>
<dbReference type="InterPro" id="IPR036505">
    <property type="entry name" value="Amidase/PGRP_sf"/>
</dbReference>
<feature type="domain" description="N-acetylmuramoyl-L-alanine amidase" evidence="6">
    <location>
        <begin position="173"/>
        <end position="318"/>
    </location>
</feature>
<evidence type="ECO:0000256" key="5">
    <source>
        <dbReference type="SAM" id="Phobius"/>
    </source>
</evidence>
<accession>A0A2W5T5I9</accession>
<proteinExistence type="predicted"/>
<dbReference type="Proteomes" id="UP000249061">
    <property type="component" value="Unassembled WGS sequence"/>
</dbReference>
<dbReference type="InterPro" id="IPR051206">
    <property type="entry name" value="NAMLAA_amidase_2"/>
</dbReference>
<dbReference type="EC" id="3.5.1.28" evidence="2"/>
<feature type="transmembrane region" description="Helical" evidence="5">
    <location>
        <begin position="630"/>
        <end position="651"/>
    </location>
</feature>
<evidence type="ECO:0000256" key="3">
    <source>
        <dbReference type="ARBA" id="ARBA00022801"/>
    </source>
</evidence>
<dbReference type="Gene3D" id="3.40.80.10">
    <property type="entry name" value="Peptidoglycan recognition protein-like"/>
    <property type="match status" value="1"/>
</dbReference>
<evidence type="ECO:0000256" key="4">
    <source>
        <dbReference type="ARBA" id="ARBA00023316"/>
    </source>
</evidence>
<dbReference type="AlphaFoldDB" id="A0A2W5T5I9"/>